<reference evidence="1 2" key="1">
    <citation type="journal article" date="2022" name="Nat. Ecol. Evol.">
        <title>A masculinizing supergene underlies an exaggerated male reproductive morph in a spider.</title>
        <authorList>
            <person name="Hendrickx F."/>
            <person name="De Corte Z."/>
            <person name="Sonet G."/>
            <person name="Van Belleghem S.M."/>
            <person name="Kostlbacher S."/>
            <person name="Vangestel C."/>
        </authorList>
    </citation>
    <scope>NUCLEOTIDE SEQUENCE [LARGE SCALE GENOMIC DNA]</scope>
    <source>
        <strain evidence="1">W744_W776</strain>
    </source>
</reference>
<evidence type="ECO:0000313" key="1">
    <source>
        <dbReference type="EMBL" id="KAG8173356.1"/>
    </source>
</evidence>
<evidence type="ECO:0000313" key="2">
    <source>
        <dbReference type="Proteomes" id="UP000827092"/>
    </source>
</evidence>
<protein>
    <submittedName>
        <fullName evidence="1">Uncharacterized protein</fullName>
    </submittedName>
</protein>
<accession>A0AAV6TPI1</accession>
<dbReference type="EMBL" id="JAFNEN010001848">
    <property type="protein sequence ID" value="KAG8173356.1"/>
    <property type="molecule type" value="Genomic_DNA"/>
</dbReference>
<organism evidence="1 2">
    <name type="scientific">Oedothorax gibbosus</name>
    <dbReference type="NCBI Taxonomy" id="931172"/>
    <lineage>
        <taxon>Eukaryota</taxon>
        <taxon>Metazoa</taxon>
        <taxon>Ecdysozoa</taxon>
        <taxon>Arthropoda</taxon>
        <taxon>Chelicerata</taxon>
        <taxon>Arachnida</taxon>
        <taxon>Araneae</taxon>
        <taxon>Araneomorphae</taxon>
        <taxon>Entelegynae</taxon>
        <taxon>Araneoidea</taxon>
        <taxon>Linyphiidae</taxon>
        <taxon>Erigoninae</taxon>
        <taxon>Oedothorax</taxon>
    </lineage>
</organism>
<proteinExistence type="predicted"/>
<keyword evidence="2" id="KW-1185">Reference proteome</keyword>
<dbReference type="Proteomes" id="UP000827092">
    <property type="component" value="Unassembled WGS sequence"/>
</dbReference>
<sequence>MGAKLSDHFPAYLEYTSNDADNITSEYEKARCFIRDLFLSIAVHVWVSKGLQDGHQANRPPHKAAMTPGFFGLLQKSQLAEIWESYVVAEA</sequence>
<dbReference type="AlphaFoldDB" id="A0AAV6TPI1"/>
<gene>
    <name evidence="1" type="ORF">JTE90_029588</name>
</gene>
<comment type="caution">
    <text evidence="1">The sequence shown here is derived from an EMBL/GenBank/DDBJ whole genome shotgun (WGS) entry which is preliminary data.</text>
</comment>
<name>A0AAV6TPI1_9ARAC</name>